<comment type="caution">
    <text evidence="2">The sequence shown here is derived from an EMBL/GenBank/DDBJ whole genome shotgun (WGS) entry which is preliminary data.</text>
</comment>
<feature type="region of interest" description="Disordered" evidence="1">
    <location>
        <begin position="141"/>
        <end position="207"/>
    </location>
</feature>
<protein>
    <recommendedName>
        <fullName evidence="4">Heparin-binding hemagglutinin</fullName>
    </recommendedName>
</protein>
<proteinExistence type="predicted"/>
<evidence type="ECO:0000256" key="1">
    <source>
        <dbReference type="SAM" id="MobiDB-lite"/>
    </source>
</evidence>
<dbReference type="RefSeq" id="WP_030892646.1">
    <property type="nucleotide sequence ID" value="NZ_JBIRHZ010000009.1"/>
</dbReference>
<evidence type="ECO:0000313" key="2">
    <source>
        <dbReference type="EMBL" id="KOG91834.1"/>
    </source>
</evidence>
<dbReference type="Proteomes" id="UP000037020">
    <property type="component" value="Unassembled WGS sequence"/>
</dbReference>
<evidence type="ECO:0008006" key="4">
    <source>
        <dbReference type="Google" id="ProtNLM"/>
    </source>
</evidence>
<feature type="compositionally biased region" description="Low complexity" evidence="1">
    <location>
        <begin position="151"/>
        <end position="207"/>
    </location>
</feature>
<accession>A0ABR5JEG8</accession>
<reference evidence="2 3" key="1">
    <citation type="submission" date="2015-07" db="EMBL/GenBank/DDBJ databases">
        <authorList>
            <person name="Ju K.-S."/>
            <person name="Doroghazi J.R."/>
            <person name="Metcalf W.W."/>
        </authorList>
    </citation>
    <scope>NUCLEOTIDE SEQUENCE [LARGE SCALE GENOMIC DNA]</scope>
    <source>
        <strain evidence="2 3">NRRL B-3589</strain>
    </source>
</reference>
<name>A0ABR5JEG8_9ACTN</name>
<gene>
    <name evidence="2" type="ORF">ADK38_00975</name>
</gene>
<evidence type="ECO:0000313" key="3">
    <source>
        <dbReference type="Proteomes" id="UP000037020"/>
    </source>
</evidence>
<dbReference type="EMBL" id="LGUT01000072">
    <property type="protein sequence ID" value="KOG91834.1"/>
    <property type="molecule type" value="Genomic_DNA"/>
</dbReference>
<sequence>MAITEDIRKTLTDPKPLYAAAGAADATAEKIGQLIAEAPGFLAELRETDPKAVQERVTRQAKEAQVTVQAKVTEVFGSLDTDLKKWRDTAQDLALQGVGQAVGYAAKAGETYEKLAERGREAVQTWRGEAAEEVAEIAVAIEPDSEESADQGGSRSAAGTQGAAGGTAKSESTAPQAAAAPQSAAKKPAARKPASTAKKPAPKGSDQ</sequence>
<keyword evidence="3" id="KW-1185">Reference proteome</keyword>
<organism evidence="2 3">
    <name type="scientific">Streptomyces varsoviensis</name>
    <dbReference type="NCBI Taxonomy" id="67373"/>
    <lineage>
        <taxon>Bacteria</taxon>
        <taxon>Bacillati</taxon>
        <taxon>Actinomycetota</taxon>
        <taxon>Actinomycetes</taxon>
        <taxon>Kitasatosporales</taxon>
        <taxon>Streptomycetaceae</taxon>
        <taxon>Streptomyces</taxon>
    </lineage>
</organism>